<evidence type="ECO:0000256" key="8">
    <source>
        <dbReference type="SAM" id="Phobius"/>
    </source>
</evidence>
<evidence type="ECO:0000313" key="9">
    <source>
        <dbReference type="EMBL" id="ADJ47491.1"/>
    </source>
</evidence>
<reference evidence="9 10" key="1">
    <citation type="journal article" date="2010" name="Cell Res.">
        <title>Complete genome sequence of the rifamycin SV-producing Amycolatopsis mediterranei U32 revealed its genetic characteristics in phylogeny and metabolism.</title>
        <authorList>
            <person name="Zhao W."/>
            <person name="Zhong Y."/>
            <person name="Yuan H."/>
            <person name="Wang J."/>
            <person name="Zheng H."/>
            <person name="Wang Y."/>
            <person name="Cen X."/>
            <person name="Xu F."/>
            <person name="Bai J."/>
            <person name="Han X."/>
            <person name="Lu G."/>
            <person name="Zhu Y."/>
            <person name="Shao Z."/>
            <person name="Yan H."/>
            <person name="Li C."/>
            <person name="Peng N."/>
            <person name="Zhang Z."/>
            <person name="Zhang Y."/>
            <person name="Lin W."/>
            <person name="Fan Y."/>
            <person name="Qin Z."/>
            <person name="Hu Y."/>
            <person name="Zhu B."/>
            <person name="Wang S."/>
            <person name="Ding X."/>
            <person name="Zhao G.P."/>
        </authorList>
    </citation>
    <scope>NUCLEOTIDE SEQUENCE [LARGE SCALE GENOMIC DNA]</scope>
    <source>
        <strain evidence="10">U-32</strain>
    </source>
</reference>
<feature type="transmembrane region" description="Helical" evidence="8">
    <location>
        <begin position="155"/>
        <end position="175"/>
    </location>
</feature>
<dbReference type="KEGG" id="amd:AMED_5741"/>
<feature type="transmembrane region" description="Helical" evidence="8">
    <location>
        <begin position="128"/>
        <end position="148"/>
    </location>
</feature>
<dbReference type="GO" id="GO:0005886">
    <property type="term" value="C:plasma membrane"/>
    <property type="evidence" value="ECO:0007669"/>
    <property type="project" value="UniProtKB-SubCell"/>
</dbReference>
<dbReference type="Proteomes" id="UP000000328">
    <property type="component" value="Chromosome"/>
</dbReference>
<keyword evidence="5 8" id="KW-1133">Transmembrane helix</keyword>
<accession>A0A0H3DA17</accession>
<dbReference type="GeneID" id="92873417"/>
<dbReference type="Pfam" id="PF03916">
    <property type="entry name" value="NrfD"/>
    <property type="match status" value="1"/>
</dbReference>
<proteinExistence type="inferred from homology"/>
<dbReference type="PANTHER" id="PTHR34856:SF2">
    <property type="entry name" value="PROTEIN NRFD"/>
    <property type="match status" value="1"/>
</dbReference>
<evidence type="ECO:0000256" key="4">
    <source>
        <dbReference type="ARBA" id="ARBA00022692"/>
    </source>
</evidence>
<dbReference type="AlphaFoldDB" id="A0A0H3DA17"/>
<feature type="transmembrane region" description="Helical" evidence="8">
    <location>
        <begin position="195"/>
        <end position="213"/>
    </location>
</feature>
<keyword evidence="3" id="KW-1003">Cell membrane</keyword>
<sequence length="331" mass="33878">MSDQEVRPGREALTGVATGRKRRRKRGEQPMVPDAEFTSYYGKPIINGPVWHSPDIPGYLFLGGLAGASSLLGAGAQATGRGTLALAAKTGAFGAISLSLVALVHDLGRPERFLNMLRVFKVTSPMSVGSWLLSAYGPLAGAAAASAVTGKLPRVGAAATVGAAAFGPAVAAYTAALVSDTAVPAWHDGYREMPYLFVGSGASAAGGLGLLAAPERECAPARNLALFGSALEIGALKRMEHRLGMVAEPYHSGKGGKYLRAAEILSAAGVAGAALGRGWVRRLSGAALIAASAATRWGIFHAGLDSAEDPKYTVVPQRQRVTTAAEGNSSG</sequence>
<evidence type="ECO:0000256" key="3">
    <source>
        <dbReference type="ARBA" id="ARBA00022475"/>
    </source>
</evidence>
<evidence type="ECO:0000256" key="7">
    <source>
        <dbReference type="SAM" id="MobiDB-lite"/>
    </source>
</evidence>
<dbReference type="InterPro" id="IPR052049">
    <property type="entry name" value="Electron_transfer_protein"/>
</dbReference>
<dbReference type="EMBL" id="CP002000">
    <property type="protein sequence ID" value="ADJ47491.1"/>
    <property type="molecule type" value="Genomic_DNA"/>
</dbReference>
<dbReference type="RefSeq" id="WP_013227549.1">
    <property type="nucleotide sequence ID" value="NC_014318.1"/>
</dbReference>
<evidence type="ECO:0000256" key="5">
    <source>
        <dbReference type="ARBA" id="ARBA00022989"/>
    </source>
</evidence>
<evidence type="ECO:0000256" key="2">
    <source>
        <dbReference type="ARBA" id="ARBA00008929"/>
    </source>
</evidence>
<dbReference type="InterPro" id="IPR005614">
    <property type="entry name" value="NrfD-like"/>
</dbReference>
<gene>
    <name evidence="9" type="ordered locus">AMED_5741</name>
</gene>
<keyword evidence="6 8" id="KW-0472">Membrane</keyword>
<feature type="transmembrane region" description="Helical" evidence="8">
    <location>
        <begin position="56"/>
        <end position="74"/>
    </location>
</feature>
<dbReference type="Gene3D" id="1.20.1630.10">
    <property type="entry name" value="Formate dehydrogenase/DMSO reductase domain"/>
    <property type="match status" value="1"/>
</dbReference>
<comment type="subcellular location">
    <subcellularLocation>
        <location evidence="1">Cell membrane</location>
        <topology evidence="1">Multi-pass membrane protein</topology>
    </subcellularLocation>
</comment>
<feature type="compositionally biased region" description="Basic and acidic residues" evidence="7">
    <location>
        <begin position="1"/>
        <end position="10"/>
    </location>
</feature>
<protein>
    <submittedName>
        <fullName evidence="9">Polysulphide reductase NrfD</fullName>
    </submittedName>
</protein>
<evidence type="ECO:0000313" key="10">
    <source>
        <dbReference type="Proteomes" id="UP000000328"/>
    </source>
</evidence>
<dbReference type="PANTHER" id="PTHR34856">
    <property type="entry name" value="PROTEIN NRFD"/>
    <property type="match status" value="1"/>
</dbReference>
<feature type="region of interest" description="Disordered" evidence="7">
    <location>
        <begin position="1"/>
        <end position="29"/>
    </location>
</feature>
<dbReference type="OrthoDB" id="112837at2"/>
<evidence type="ECO:0000256" key="1">
    <source>
        <dbReference type="ARBA" id="ARBA00004651"/>
    </source>
</evidence>
<keyword evidence="4 8" id="KW-0812">Transmembrane</keyword>
<dbReference type="PATRIC" id="fig|749927.5.peg.5961"/>
<name>A0A0H3DA17_AMYMU</name>
<dbReference type="eggNOG" id="COG5557">
    <property type="taxonomic scope" value="Bacteria"/>
</dbReference>
<evidence type="ECO:0000256" key="6">
    <source>
        <dbReference type="ARBA" id="ARBA00023136"/>
    </source>
</evidence>
<dbReference type="HOGENOM" id="CLU_045348_0_0_11"/>
<comment type="similarity">
    <text evidence="2">Belongs to the NrfD family.</text>
</comment>
<organism evidence="9 10">
    <name type="scientific">Amycolatopsis mediterranei (strain U-32)</name>
    <dbReference type="NCBI Taxonomy" id="749927"/>
    <lineage>
        <taxon>Bacteria</taxon>
        <taxon>Bacillati</taxon>
        <taxon>Actinomycetota</taxon>
        <taxon>Actinomycetes</taxon>
        <taxon>Pseudonocardiales</taxon>
        <taxon>Pseudonocardiaceae</taxon>
        <taxon>Amycolatopsis</taxon>
    </lineage>
</organism>
<feature type="transmembrane region" description="Helical" evidence="8">
    <location>
        <begin position="86"/>
        <end position="108"/>
    </location>
</feature>